<dbReference type="SUPFAM" id="SSF53756">
    <property type="entry name" value="UDP-Glycosyltransferase/glycogen phosphorylase"/>
    <property type="match status" value="1"/>
</dbReference>
<dbReference type="PANTHER" id="PTHR46401:SF2">
    <property type="entry name" value="GLYCOSYLTRANSFERASE WBBK-RELATED"/>
    <property type="match status" value="1"/>
</dbReference>
<dbReference type="Pfam" id="PF13439">
    <property type="entry name" value="Glyco_transf_4"/>
    <property type="match status" value="1"/>
</dbReference>
<dbReference type="Pfam" id="PF00534">
    <property type="entry name" value="Glycos_transf_1"/>
    <property type="match status" value="1"/>
</dbReference>
<feature type="domain" description="Glycosyl transferase family 1" evidence="2">
    <location>
        <begin position="170"/>
        <end position="328"/>
    </location>
</feature>
<comment type="caution">
    <text evidence="4">The sequence shown here is derived from an EMBL/GenBank/DDBJ whole genome shotgun (WGS) entry which is preliminary data.</text>
</comment>
<dbReference type="RefSeq" id="WP_198642726.1">
    <property type="nucleotide sequence ID" value="NZ_JAEHSL010000048.1"/>
</dbReference>
<evidence type="ECO:0000259" key="3">
    <source>
        <dbReference type="Pfam" id="PF13439"/>
    </source>
</evidence>
<sequence length="350" mass="39674">MIYINARFLTQDLTGVQRFAESIATALTEIRSDLVFVSPDGIKRKDVADRLNVVVTGRNKGHFWEQIELPRYLKSQGSPLLINLGNTAPIMYAKKISTLHDITYKKFPQSYSMKFRMVYDLLIPRVLKTSLMLLTVSEFSKKEIADFYKYPIDKLHVIYNASSDFFKNRNVSCEELFILAVSSNNYHKNFHGLISAYEKMTSELNIKLKIIGGSNGSFSASGAASSEMLSSERIEFLGRVSDEELVKLYSSALAFVFPSLYEGFGIPPLEAQACGCPVLSSKLASMPEVLQESALFFDPMDENQFIKALERITQEKELRNELREKGYRNIERFSWELSAKKLNAIINSLG</sequence>
<name>A0ABS0TZ15_SERPR</name>
<accession>A0ABS0TZ15</accession>
<dbReference type="Gene3D" id="3.40.50.2000">
    <property type="entry name" value="Glycogen Phosphorylase B"/>
    <property type="match status" value="2"/>
</dbReference>
<dbReference type="InterPro" id="IPR028098">
    <property type="entry name" value="Glyco_trans_4-like_N"/>
</dbReference>
<organism evidence="4 5">
    <name type="scientific">Serratia proteamaculans</name>
    <dbReference type="NCBI Taxonomy" id="28151"/>
    <lineage>
        <taxon>Bacteria</taxon>
        <taxon>Pseudomonadati</taxon>
        <taxon>Pseudomonadota</taxon>
        <taxon>Gammaproteobacteria</taxon>
        <taxon>Enterobacterales</taxon>
        <taxon>Yersiniaceae</taxon>
        <taxon>Serratia</taxon>
    </lineage>
</organism>
<dbReference type="PANTHER" id="PTHR46401">
    <property type="entry name" value="GLYCOSYLTRANSFERASE WBBK-RELATED"/>
    <property type="match status" value="1"/>
</dbReference>
<keyword evidence="5" id="KW-1185">Reference proteome</keyword>
<dbReference type="Proteomes" id="UP000639004">
    <property type="component" value="Unassembled WGS sequence"/>
</dbReference>
<evidence type="ECO:0000259" key="2">
    <source>
        <dbReference type="Pfam" id="PF00534"/>
    </source>
</evidence>
<feature type="domain" description="Glycosyltransferase subfamily 4-like N-terminal" evidence="3">
    <location>
        <begin position="15"/>
        <end position="160"/>
    </location>
</feature>
<dbReference type="InterPro" id="IPR001296">
    <property type="entry name" value="Glyco_trans_1"/>
</dbReference>
<dbReference type="CDD" id="cd03809">
    <property type="entry name" value="GT4_MtfB-like"/>
    <property type="match status" value="1"/>
</dbReference>
<dbReference type="EMBL" id="JAEHSL010000048">
    <property type="protein sequence ID" value="MBI6183617.1"/>
    <property type="molecule type" value="Genomic_DNA"/>
</dbReference>
<evidence type="ECO:0000313" key="4">
    <source>
        <dbReference type="EMBL" id="MBI6183617.1"/>
    </source>
</evidence>
<evidence type="ECO:0000313" key="5">
    <source>
        <dbReference type="Proteomes" id="UP000639004"/>
    </source>
</evidence>
<reference evidence="4 5" key="1">
    <citation type="submission" date="2020-12" db="EMBL/GenBank/DDBJ databases">
        <title>Enhanced detection system for hospital associated transmission using whole genome sequencing surveillance.</title>
        <authorList>
            <person name="Harrison L.H."/>
            <person name="Van Tyne D."/>
            <person name="Marsh J.W."/>
            <person name="Griffith M.P."/>
            <person name="Snyder D.J."/>
            <person name="Cooper V.S."/>
            <person name="Mustapha M."/>
        </authorList>
    </citation>
    <scope>NUCLEOTIDE SEQUENCE [LARGE SCALE GENOMIC DNA]</scope>
    <source>
        <strain evidence="4 5">SER00238</strain>
    </source>
</reference>
<proteinExistence type="predicted"/>
<evidence type="ECO:0000256" key="1">
    <source>
        <dbReference type="ARBA" id="ARBA00022679"/>
    </source>
</evidence>
<protein>
    <submittedName>
        <fullName evidence="4">Glycosyltransferase family 4 protein</fullName>
    </submittedName>
</protein>
<gene>
    <name evidence="4" type="ORF">JEQ07_24885</name>
</gene>
<keyword evidence="1" id="KW-0808">Transferase</keyword>